<dbReference type="EMBL" id="JBAHYK010001919">
    <property type="protein sequence ID" value="KAL0566370.1"/>
    <property type="molecule type" value="Genomic_DNA"/>
</dbReference>
<gene>
    <name evidence="1" type="ORF">V5O48_015643</name>
</gene>
<reference evidence="1 2" key="1">
    <citation type="submission" date="2024-02" db="EMBL/GenBank/DDBJ databases">
        <title>A draft genome for the cacao thread blight pathogen Marasmius crinis-equi.</title>
        <authorList>
            <person name="Cohen S.P."/>
            <person name="Baruah I.K."/>
            <person name="Amoako-Attah I."/>
            <person name="Bukari Y."/>
            <person name="Meinhardt L.W."/>
            <person name="Bailey B.A."/>
        </authorList>
    </citation>
    <scope>NUCLEOTIDE SEQUENCE [LARGE SCALE GENOMIC DNA]</scope>
    <source>
        <strain evidence="1 2">GH-76</strain>
    </source>
</reference>
<accession>A0ABR3ETZ1</accession>
<evidence type="ECO:0000313" key="2">
    <source>
        <dbReference type="Proteomes" id="UP001465976"/>
    </source>
</evidence>
<protein>
    <submittedName>
        <fullName evidence="1">Uncharacterized protein</fullName>
    </submittedName>
</protein>
<proteinExistence type="predicted"/>
<name>A0ABR3ETZ1_9AGAR</name>
<evidence type="ECO:0000313" key="1">
    <source>
        <dbReference type="EMBL" id="KAL0566370.1"/>
    </source>
</evidence>
<dbReference type="Proteomes" id="UP001465976">
    <property type="component" value="Unassembled WGS sequence"/>
</dbReference>
<organism evidence="1 2">
    <name type="scientific">Marasmius crinis-equi</name>
    <dbReference type="NCBI Taxonomy" id="585013"/>
    <lineage>
        <taxon>Eukaryota</taxon>
        <taxon>Fungi</taxon>
        <taxon>Dikarya</taxon>
        <taxon>Basidiomycota</taxon>
        <taxon>Agaricomycotina</taxon>
        <taxon>Agaricomycetes</taxon>
        <taxon>Agaricomycetidae</taxon>
        <taxon>Agaricales</taxon>
        <taxon>Marasmiineae</taxon>
        <taxon>Marasmiaceae</taxon>
        <taxon>Marasmius</taxon>
    </lineage>
</organism>
<sequence length="78" mass="8974">MQMEKGAHMLRLSVLEQELKEHATETQKVRSRLQDVVENRVTRAYLDDVILRVETLLIARQATVIDWINARLGSKDSG</sequence>
<keyword evidence="2" id="KW-1185">Reference proteome</keyword>
<comment type="caution">
    <text evidence="1">The sequence shown here is derived from an EMBL/GenBank/DDBJ whole genome shotgun (WGS) entry which is preliminary data.</text>
</comment>